<organism evidence="1 2">
    <name type="scientific">Peribacillus psychrosaccharolyticus</name>
    <name type="common">Bacillus psychrosaccharolyticus</name>
    <dbReference type="NCBI Taxonomy" id="1407"/>
    <lineage>
        <taxon>Bacteria</taxon>
        <taxon>Bacillati</taxon>
        <taxon>Bacillota</taxon>
        <taxon>Bacilli</taxon>
        <taxon>Bacillales</taxon>
        <taxon>Bacillaceae</taxon>
        <taxon>Peribacillus</taxon>
    </lineage>
</organism>
<accession>A0A974S0M7</accession>
<dbReference type="AlphaFoldDB" id="A0A974S0M7"/>
<dbReference type="KEGG" id="ppsr:I6J18_01825"/>
<dbReference type="RefSeq" id="WP_040373536.1">
    <property type="nucleotide sequence ID" value="NZ_CP068053.1"/>
</dbReference>
<dbReference type="Proteomes" id="UP000595254">
    <property type="component" value="Chromosome"/>
</dbReference>
<gene>
    <name evidence="1" type="ORF">I6J18_01825</name>
</gene>
<keyword evidence="2" id="KW-1185">Reference proteome</keyword>
<evidence type="ECO:0000313" key="2">
    <source>
        <dbReference type="Proteomes" id="UP000595254"/>
    </source>
</evidence>
<reference evidence="1 2" key="1">
    <citation type="submission" date="2021-01" db="EMBL/GenBank/DDBJ databases">
        <title>FDA dAtabase for Regulatory Grade micrObial Sequences (FDA-ARGOS): Supporting development and validation of Infectious Disease Dx tests.</title>
        <authorList>
            <person name="Nelson B."/>
            <person name="Plummer A."/>
            <person name="Tallon L."/>
            <person name="Sadzewicz L."/>
            <person name="Zhao X."/>
            <person name="Boylan J."/>
            <person name="Ott S."/>
            <person name="Bowen H."/>
            <person name="Vavikolanu K."/>
            <person name="Mehta A."/>
            <person name="Aluvathingal J."/>
            <person name="Nadendla S."/>
            <person name="Myers T."/>
            <person name="Yan Y."/>
            <person name="Sichtig H."/>
        </authorList>
    </citation>
    <scope>NUCLEOTIDE SEQUENCE [LARGE SCALE GENOMIC DNA]</scope>
    <source>
        <strain evidence="1 2">FDAARGOS_1161</strain>
    </source>
</reference>
<sequence>MKIELDIEEFEDLTEEENNSLRFYYGNPINLMVKENGKKIIELNSSFHDAFLIEILSILADFKDKKKGKRQLESYDNAQTYFFEKENDEIYITNFNDYEEKLEWRKSVGYLEFTNAFVKEIVKYLEKLVTRYPEAISSDSYSLMKKFLYKIN</sequence>
<protein>
    <submittedName>
        <fullName evidence="1">Uncharacterized protein</fullName>
    </submittedName>
</protein>
<proteinExistence type="predicted"/>
<evidence type="ECO:0000313" key="1">
    <source>
        <dbReference type="EMBL" id="QQT00699.1"/>
    </source>
</evidence>
<name>A0A974S0M7_PERPY</name>
<dbReference type="EMBL" id="CP068053">
    <property type="protein sequence ID" value="QQT00699.1"/>
    <property type="molecule type" value="Genomic_DNA"/>
</dbReference>